<gene>
    <name evidence="4" type="ORF">TNCT_116361</name>
</gene>
<feature type="domain" description="Hemocyanin C-terminal" evidence="3">
    <location>
        <begin position="57"/>
        <end position="161"/>
    </location>
</feature>
<dbReference type="InterPro" id="IPR013788">
    <property type="entry name" value="Hemocyanin/hexamerin"/>
</dbReference>
<keyword evidence="5" id="KW-1185">Reference proteome</keyword>
<comment type="caution">
    <text evidence="4">The sequence shown here is derived from an EMBL/GenBank/DDBJ whole genome shotgun (WGS) entry which is preliminary data.</text>
</comment>
<dbReference type="InterPro" id="IPR005203">
    <property type="entry name" value="Hemocyanin_C"/>
</dbReference>
<dbReference type="PANTHER" id="PTHR11511:SF4">
    <property type="entry name" value="PHENOLOXIDASE 2-RELATED"/>
    <property type="match status" value="1"/>
</dbReference>
<name>A0A8X6KW49_TRICU</name>
<reference evidence="4" key="1">
    <citation type="submission" date="2020-07" db="EMBL/GenBank/DDBJ databases">
        <title>Multicomponent nature underlies the extraordinary mechanical properties of spider dragline silk.</title>
        <authorList>
            <person name="Kono N."/>
            <person name="Nakamura H."/>
            <person name="Mori M."/>
            <person name="Yoshida Y."/>
            <person name="Ohtoshi R."/>
            <person name="Malay A.D."/>
            <person name="Moran D.A.P."/>
            <person name="Tomita M."/>
            <person name="Numata K."/>
            <person name="Arakawa K."/>
        </authorList>
    </citation>
    <scope>NUCLEOTIDE SEQUENCE</scope>
</reference>
<dbReference type="GO" id="GO:0046872">
    <property type="term" value="F:metal ion binding"/>
    <property type="evidence" value="ECO:0007669"/>
    <property type="project" value="UniProtKB-KW"/>
</dbReference>
<keyword evidence="2" id="KW-0186">Copper</keyword>
<dbReference type="InterPro" id="IPR014756">
    <property type="entry name" value="Ig_E-set"/>
</dbReference>
<dbReference type="Pfam" id="PF03723">
    <property type="entry name" value="Hemocyanin_C"/>
    <property type="match status" value="1"/>
</dbReference>
<dbReference type="OrthoDB" id="8119704at2759"/>
<sequence length="165" mass="18153">MNLSHSTSAWITNLVDLNKQPCESSSDPNTMNWVTDWTQNIKEPCALNWISSKLNVMAAGKNAITRDHKLSSVTVSETHTFKQLLAGEGVSENTTEFCSCGWPEHMLIPRGSHKGSEFDLFVILTDYEQDAVGGEASGVCVDAISYCGAKDQKYPDKKTHGLSLR</sequence>
<proteinExistence type="predicted"/>
<dbReference type="EMBL" id="BMAO01023204">
    <property type="protein sequence ID" value="GFQ87334.1"/>
    <property type="molecule type" value="Genomic_DNA"/>
</dbReference>
<evidence type="ECO:0000313" key="4">
    <source>
        <dbReference type="EMBL" id="GFQ87334.1"/>
    </source>
</evidence>
<dbReference type="PANTHER" id="PTHR11511">
    <property type="entry name" value="LARVAL STORAGE PROTEIN/PHENOLOXIDASE"/>
    <property type="match status" value="1"/>
</dbReference>
<evidence type="ECO:0000256" key="2">
    <source>
        <dbReference type="ARBA" id="ARBA00023008"/>
    </source>
</evidence>
<accession>A0A8X6KW49</accession>
<dbReference type="InterPro" id="IPR037020">
    <property type="entry name" value="Hemocyanin_C_sf"/>
</dbReference>
<dbReference type="AlphaFoldDB" id="A0A8X6KW49"/>
<evidence type="ECO:0000259" key="3">
    <source>
        <dbReference type="Pfam" id="PF03723"/>
    </source>
</evidence>
<dbReference type="SUPFAM" id="SSF81296">
    <property type="entry name" value="E set domains"/>
    <property type="match status" value="1"/>
</dbReference>
<organism evidence="4 5">
    <name type="scientific">Trichonephila clavata</name>
    <name type="common">Joro spider</name>
    <name type="synonym">Nephila clavata</name>
    <dbReference type="NCBI Taxonomy" id="2740835"/>
    <lineage>
        <taxon>Eukaryota</taxon>
        <taxon>Metazoa</taxon>
        <taxon>Ecdysozoa</taxon>
        <taxon>Arthropoda</taxon>
        <taxon>Chelicerata</taxon>
        <taxon>Arachnida</taxon>
        <taxon>Araneae</taxon>
        <taxon>Araneomorphae</taxon>
        <taxon>Entelegynae</taxon>
        <taxon>Araneoidea</taxon>
        <taxon>Nephilidae</taxon>
        <taxon>Trichonephila</taxon>
    </lineage>
</organism>
<keyword evidence="1" id="KW-0479">Metal-binding</keyword>
<evidence type="ECO:0000313" key="5">
    <source>
        <dbReference type="Proteomes" id="UP000887116"/>
    </source>
</evidence>
<protein>
    <submittedName>
        <fullName evidence="4">Hemocyanin AA6 chain</fullName>
    </submittedName>
</protein>
<evidence type="ECO:0000256" key="1">
    <source>
        <dbReference type="ARBA" id="ARBA00022723"/>
    </source>
</evidence>
<dbReference type="Gene3D" id="2.60.40.1520">
    <property type="entry name" value="Hemocyanin, C-terminal domain"/>
    <property type="match status" value="1"/>
</dbReference>
<dbReference type="Proteomes" id="UP000887116">
    <property type="component" value="Unassembled WGS sequence"/>
</dbReference>